<organism evidence="2 3">
    <name type="scientific">Microbacterium yannicii</name>
    <dbReference type="NCBI Taxonomy" id="671622"/>
    <lineage>
        <taxon>Bacteria</taxon>
        <taxon>Bacillati</taxon>
        <taxon>Actinomycetota</taxon>
        <taxon>Actinomycetes</taxon>
        <taxon>Micrococcales</taxon>
        <taxon>Microbacteriaceae</taxon>
        <taxon>Microbacterium</taxon>
    </lineage>
</organism>
<dbReference type="RefSeq" id="WP_194415271.1">
    <property type="nucleotide sequence ID" value="NZ_BAABKZ010000005.1"/>
</dbReference>
<dbReference type="InterPro" id="IPR041656">
    <property type="entry name" value="TPR_5"/>
</dbReference>
<evidence type="ECO:0000259" key="1">
    <source>
        <dbReference type="Pfam" id="PF12688"/>
    </source>
</evidence>
<dbReference type="SUPFAM" id="SSF48452">
    <property type="entry name" value="TPR-like"/>
    <property type="match status" value="1"/>
</dbReference>
<evidence type="ECO:0000313" key="2">
    <source>
        <dbReference type="EMBL" id="GAA5099502.1"/>
    </source>
</evidence>
<name>A0ABP9MNY7_9MICO</name>
<dbReference type="InterPro" id="IPR011990">
    <property type="entry name" value="TPR-like_helical_dom_sf"/>
</dbReference>
<comment type="caution">
    <text evidence="2">The sequence shown here is derived from an EMBL/GenBank/DDBJ whole genome shotgun (WGS) entry which is preliminary data.</text>
</comment>
<dbReference type="Gene3D" id="1.25.40.10">
    <property type="entry name" value="Tetratricopeptide repeat domain"/>
    <property type="match status" value="1"/>
</dbReference>
<dbReference type="Pfam" id="PF12688">
    <property type="entry name" value="TPR_5"/>
    <property type="match status" value="1"/>
</dbReference>
<protein>
    <recommendedName>
        <fullName evidence="1">Tetratrico peptide repeat group 5 domain-containing protein</fullName>
    </recommendedName>
</protein>
<gene>
    <name evidence="2" type="ORF">GCM10025760_35710</name>
</gene>
<evidence type="ECO:0000313" key="3">
    <source>
        <dbReference type="Proteomes" id="UP001501407"/>
    </source>
</evidence>
<feature type="domain" description="Tetratrico peptide repeat group 5" evidence="1">
    <location>
        <begin position="39"/>
        <end position="158"/>
    </location>
</feature>
<reference evidence="3" key="1">
    <citation type="journal article" date="2019" name="Int. J. Syst. Evol. Microbiol.">
        <title>The Global Catalogue of Microorganisms (GCM) 10K type strain sequencing project: providing services to taxonomists for standard genome sequencing and annotation.</title>
        <authorList>
            <consortium name="The Broad Institute Genomics Platform"/>
            <consortium name="The Broad Institute Genome Sequencing Center for Infectious Disease"/>
            <person name="Wu L."/>
            <person name="Ma J."/>
        </authorList>
    </citation>
    <scope>NUCLEOTIDE SEQUENCE [LARGE SCALE GENOMIC DNA]</scope>
    <source>
        <strain evidence="3">JCM 18959</strain>
    </source>
</reference>
<sequence length="163" mass="17478">MHDDWTTRVEAVWNEDALSDDDRLVRIDALAAERAAGDPVALFERAGARDAAGLEAEAAPLYRAALDAGLDAVHRPQAVIQLASTLRNLGRAEEAVSMLRAEVARRPASPLQDEASAFLALALVSLGREREAASLALRTLAPHLSRYARSVTSYADELAGHTP</sequence>
<accession>A0ABP9MNY7</accession>
<dbReference type="Proteomes" id="UP001501407">
    <property type="component" value="Unassembled WGS sequence"/>
</dbReference>
<keyword evidence="3" id="KW-1185">Reference proteome</keyword>
<dbReference type="EMBL" id="BAABKZ010000005">
    <property type="protein sequence ID" value="GAA5099502.1"/>
    <property type="molecule type" value="Genomic_DNA"/>
</dbReference>
<proteinExistence type="predicted"/>